<feature type="domain" description="Translocator protein BipB-like C-terminal" evidence="6">
    <location>
        <begin position="211"/>
        <end position="543"/>
    </location>
</feature>
<reference evidence="8" key="1">
    <citation type="submission" date="2015-04" db="EMBL/GenBank/DDBJ databases">
        <title>Genome sequencing of pathogens of bean.</title>
        <authorList>
            <person name="Harrison J.W."/>
            <person name="Aritua V."/>
            <person name="Sapp M."/>
            <person name="Smith J."/>
            <person name="Studholme D.J."/>
        </authorList>
    </citation>
    <scope>NUCLEOTIDE SEQUENCE [LARGE SCALE GENOMIC DNA]</scope>
    <source>
        <strain evidence="8">NCPPB 1138</strain>
    </source>
</reference>
<accession>A0AB34QKA3</accession>
<dbReference type="Pfam" id="PF04888">
    <property type="entry name" value="SseC"/>
    <property type="match status" value="1"/>
</dbReference>
<comment type="similarity">
    <text evidence="4">Belongs to the SctE/SipB/YopB family.</text>
</comment>
<evidence type="ECO:0000313" key="8">
    <source>
        <dbReference type="Proteomes" id="UP000031180"/>
    </source>
</evidence>
<proteinExistence type="inferred from homology"/>
<evidence type="ECO:0000256" key="5">
    <source>
        <dbReference type="SAM" id="Phobius"/>
    </source>
</evidence>
<name>A0AB34QKA3_XANCH</name>
<dbReference type="Gene3D" id="1.20.120.330">
    <property type="entry name" value="Nucleotidyltransferases domain 2"/>
    <property type="match status" value="1"/>
</dbReference>
<feature type="transmembrane region" description="Helical" evidence="5">
    <location>
        <begin position="358"/>
        <end position="380"/>
    </location>
</feature>
<organism evidence="7 8">
    <name type="scientific">Xanthomonas campestris pv. phaseoli</name>
    <dbReference type="NCBI Taxonomy" id="317013"/>
    <lineage>
        <taxon>Bacteria</taxon>
        <taxon>Pseudomonadati</taxon>
        <taxon>Pseudomonadota</taxon>
        <taxon>Gammaproteobacteria</taxon>
        <taxon>Lysobacterales</taxon>
        <taxon>Lysobacteraceae</taxon>
        <taxon>Xanthomonas</taxon>
    </lineage>
</organism>
<evidence type="ECO:0000256" key="2">
    <source>
        <dbReference type="ARBA" id="ARBA00022870"/>
    </source>
</evidence>
<dbReference type="EMBL" id="JWTI02000045">
    <property type="protein sequence ID" value="KHS36384.1"/>
    <property type="molecule type" value="Genomic_DNA"/>
</dbReference>
<gene>
    <name evidence="7" type="ORF">RN20_13940</name>
</gene>
<keyword evidence="5" id="KW-0472">Membrane</keyword>
<evidence type="ECO:0000313" key="7">
    <source>
        <dbReference type="EMBL" id="KHS36384.1"/>
    </source>
</evidence>
<evidence type="ECO:0000259" key="6">
    <source>
        <dbReference type="Pfam" id="PF04888"/>
    </source>
</evidence>
<evidence type="ECO:0000256" key="4">
    <source>
        <dbReference type="ARBA" id="ARBA00035640"/>
    </source>
</evidence>
<evidence type="ECO:0000256" key="1">
    <source>
        <dbReference type="ARBA" id="ARBA00004301"/>
    </source>
</evidence>
<dbReference type="GO" id="GO:0033644">
    <property type="term" value="C:host cell membrane"/>
    <property type="evidence" value="ECO:0007669"/>
    <property type="project" value="UniProtKB-SubCell"/>
</dbReference>
<sequence length="547" mass="56587">MGINPINFRKEVVLIDRTMTAIADRALYIPDYDVIASMKMASFEERVVQPFGQTSFQSTQKSATVAASLAVPQLKAPRAGVAWDAEQVESLAEIVRSTGIDDADISSTLKRISGNVDCWEASLAEKVQAHAEAVSVFSVSVGHAQTAVDDCERGAPTPAKLNAAAVALAEAARNEITCGVAAKALPSTPESLGIDVTHLLTGTALLTMALAKLQKLMSDSDIDALDSQRKMLNELSAARQATLQKASDDYAAKLAEAKHLQDMVGEISKIGGWALTIIGVGLAIFTGGASLLIAAAGLALMAADAICKAVTGTSFVDEAMKPVMDHAVKPMMEWLSKKVASALEECGVSKEKAEIAGAVVAGVAVAAVMVTGVVAIGSVAGKIASVVAESTEKELAEVMESAVVRSVKDVMVKLADDTGVTSMASRAKTLLAEMRAQVGLDGLEEGQIRAVAKRGEAGLAMGQAALSGTEAAMNTIAAANIRDASVMQAAVTRALADKKVITQLLQELATTVSNSLSAMTSLGNAMSDALKSETAADTFVLNNARAV</sequence>
<keyword evidence="5" id="KW-0812">Transmembrane</keyword>
<feature type="transmembrane region" description="Helical" evidence="5">
    <location>
        <begin position="273"/>
        <end position="300"/>
    </location>
</feature>
<comment type="subcellular location">
    <subcellularLocation>
        <location evidence="1">Host membrane</location>
        <topology evidence="1">Multi-pass membrane protein</topology>
    </subcellularLocation>
</comment>
<dbReference type="AlphaFoldDB" id="A0AB34QKA3"/>
<evidence type="ECO:0000256" key="3">
    <source>
        <dbReference type="ARBA" id="ARBA00023026"/>
    </source>
</evidence>
<dbReference type="InterPro" id="IPR006972">
    <property type="entry name" value="BipB-like_C"/>
</dbReference>
<dbReference type="Proteomes" id="UP000031180">
    <property type="component" value="Unassembled WGS sequence"/>
</dbReference>
<keyword evidence="2" id="KW-1043">Host membrane</keyword>
<keyword evidence="5" id="KW-1133">Transmembrane helix</keyword>
<comment type="caution">
    <text evidence="7">The sequence shown here is derived from an EMBL/GenBank/DDBJ whole genome shotgun (WGS) entry which is preliminary data.</text>
</comment>
<protein>
    <recommendedName>
        <fullName evidence="6">Translocator protein BipB-like C-terminal domain-containing protein</fullName>
    </recommendedName>
</protein>
<keyword evidence="3" id="KW-0843">Virulence</keyword>